<dbReference type="Proteomes" id="UP000010301">
    <property type="component" value="Unassembled WGS sequence"/>
</dbReference>
<sequence>MNEVNEETVADTQTGLLVSDRCDLCGAQAFVEVVMNSGALLFCGHHARKFRDSYSKTAVKVNDYTHLLQA</sequence>
<name>C0W1T7_9ACTO</name>
<dbReference type="RefSeq" id="WP_006546235.1">
    <property type="nucleotide sequence ID" value="NZ_DS999540.1"/>
</dbReference>
<organism evidence="2 3">
    <name type="scientific">Gleimia coleocanis DSM 15436</name>
    <dbReference type="NCBI Taxonomy" id="525245"/>
    <lineage>
        <taxon>Bacteria</taxon>
        <taxon>Bacillati</taxon>
        <taxon>Actinomycetota</taxon>
        <taxon>Actinomycetes</taxon>
        <taxon>Actinomycetales</taxon>
        <taxon>Actinomycetaceae</taxon>
        <taxon>Gleimia</taxon>
    </lineage>
</organism>
<dbReference type="STRING" id="525245.HMPREF0044_1377"/>
<dbReference type="OrthoDB" id="3539048at2"/>
<dbReference type="InterPro" id="IPR055878">
    <property type="entry name" value="DUF7455"/>
</dbReference>
<keyword evidence="3" id="KW-1185">Reference proteome</keyword>
<evidence type="ECO:0000313" key="2">
    <source>
        <dbReference type="EMBL" id="EEH63453.1"/>
    </source>
</evidence>
<comment type="caution">
    <text evidence="2">The sequence shown here is derived from an EMBL/GenBank/DDBJ whole genome shotgun (WGS) entry which is preliminary data.</text>
</comment>
<evidence type="ECO:0000313" key="3">
    <source>
        <dbReference type="Proteomes" id="UP000010301"/>
    </source>
</evidence>
<dbReference type="AlphaFoldDB" id="C0W1T7"/>
<proteinExistence type="predicted"/>
<feature type="domain" description="DUF7455" evidence="1">
    <location>
        <begin position="19"/>
        <end position="67"/>
    </location>
</feature>
<evidence type="ECO:0000259" key="1">
    <source>
        <dbReference type="Pfam" id="PF24254"/>
    </source>
</evidence>
<dbReference type="Pfam" id="PF24254">
    <property type="entry name" value="DUF7455"/>
    <property type="match status" value="1"/>
</dbReference>
<dbReference type="EMBL" id="ACFG01000034">
    <property type="protein sequence ID" value="EEH63453.1"/>
    <property type="molecule type" value="Genomic_DNA"/>
</dbReference>
<dbReference type="HOGENOM" id="CLU_184972_0_0_11"/>
<gene>
    <name evidence="2" type="ORF">HMPREF0044_1377</name>
</gene>
<protein>
    <recommendedName>
        <fullName evidence="1">DUF7455 domain-containing protein</fullName>
    </recommendedName>
</protein>
<reference evidence="2 3" key="1">
    <citation type="submission" date="2009-01" db="EMBL/GenBank/DDBJ databases">
        <authorList>
            <person name="Qin X."/>
            <person name="Bachman B."/>
            <person name="Battles P."/>
            <person name="Bell A."/>
            <person name="Bess C."/>
            <person name="Bickham C."/>
            <person name="Chaboub L."/>
            <person name="Chen D."/>
            <person name="Coyle M."/>
            <person name="Deiros D.R."/>
            <person name="Dinh H."/>
            <person name="Forbes L."/>
            <person name="Fowler G."/>
            <person name="Francisco L."/>
            <person name="Fu Q."/>
            <person name="Gubbala S."/>
            <person name="Hale W."/>
            <person name="Han Y."/>
            <person name="Hemphill L."/>
            <person name="Highlander S.K."/>
            <person name="Hirani K."/>
            <person name="Hogues M."/>
            <person name="Jackson L."/>
            <person name="Jakkamsetti A."/>
            <person name="Javaid M."/>
            <person name="Jiang H."/>
            <person name="Korchina V."/>
            <person name="Kovar C."/>
            <person name="Lara F."/>
            <person name="Lee S."/>
            <person name="Mata R."/>
            <person name="Mathew T."/>
            <person name="Moen C."/>
            <person name="Morales K."/>
            <person name="Munidasa M."/>
            <person name="Nazareth L."/>
            <person name="Ngo R."/>
            <person name="Nguyen L."/>
            <person name="Okwuonu G."/>
            <person name="Ongeri F."/>
            <person name="Patil S."/>
            <person name="Petrosino J."/>
            <person name="Pham C."/>
            <person name="Pham P."/>
            <person name="Pu L.-L."/>
            <person name="Puazo M."/>
            <person name="Raj R."/>
            <person name="Reid J."/>
            <person name="Rouhana J."/>
            <person name="Saada N."/>
            <person name="Shang Y."/>
            <person name="Simmons D."/>
            <person name="Thornton R."/>
            <person name="Warren J."/>
            <person name="Weissenberger G."/>
            <person name="Zhang J."/>
            <person name="Zhang L."/>
            <person name="Zhou C."/>
            <person name="Zhu D."/>
            <person name="Muzny D."/>
            <person name="Worley K."/>
            <person name="Gibbs R."/>
        </authorList>
    </citation>
    <scope>NUCLEOTIDE SEQUENCE [LARGE SCALE GENOMIC DNA]</scope>
    <source>
        <strain evidence="2 3">DSM 15436</strain>
    </source>
</reference>
<accession>C0W1T7</accession>